<proteinExistence type="predicted"/>
<organism evidence="2 3">
    <name type="scientific">Scophthalmus maximus</name>
    <name type="common">Turbot</name>
    <name type="synonym">Psetta maxima</name>
    <dbReference type="NCBI Taxonomy" id="52904"/>
    <lineage>
        <taxon>Eukaryota</taxon>
        <taxon>Metazoa</taxon>
        <taxon>Chordata</taxon>
        <taxon>Craniata</taxon>
        <taxon>Vertebrata</taxon>
        <taxon>Euteleostomi</taxon>
        <taxon>Actinopterygii</taxon>
        <taxon>Neopterygii</taxon>
        <taxon>Teleostei</taxon>
        <taxon>Neoteleostei</taxon>
        <taxon>Acanthomorphata</taxon>
        <taxon>Carangaria</taxon>
        <taxon>Pleuronectiformes</taxon>
        <taxon>Pleuronectoidei</taxon>
        <taxon>Scophthalmidae</taxon>
        <taxon>Scophthalmus</taxon>
    </lineage>
</organism>
<accession>A0A2U9CKE1</accession>
<feature type="compositionally biased region" description="Basic and acidic residues" evidence="1">
    <location>
        <begin position="52"/>
        <end position="70"/>
    </location>
</feature>
<dbReference type="Proteomes" id="UP000246464">
    <property type="component" value="Chromosome 18"/>
</dbReference>
<evidence type="ECO:0000313" key="2">
    <source>
        <dbReference type="EMBL" id="AWP17064.1"/>
    </source>
</evidence>
<evidence type="ECO:0000256" key="1">
    <source>
        <dbReference type="SAM" id="MobiDB-lite"/>
    </source>
</evidence>
<name>A0A2U9CKE1_SCOMX</name>
<feature type="region of interest" description="Disordered" evidence="1">
    <location>
        <begin position="33"/>
        <end position="74"/>
    </location>
</feature>
<keyword evidence="3" id="KW-1185">Reference proteome</keyword>
<gene>
    <name evidence="2" type="ORF">SMAX5B_004626</name>
</gene>
<evidence type="ECO:0000313" key="3">
    <source>
        <dbReference type="Proteomes" id="UP000246464"/>
    </source>
</evidence>
<protein>
    <submittedName>
        <fullName evidence="2">Uncharacterized protein</fullName>
    </submittedName>
</protein>
<sequence length="123" mass="13882">MADPACGTRATQLEIRPLQLIREWRGDEAIADRERAEWENDDNNKKKNNVRAGEERTGDRRRGPCTERKNPFGPSAVTSTDLCRPLLVNMLVLQLLAHLQPRGGVAYAYSRVVLSKYCGIMVD</sequence>
<dbReference type="EMBL" id="CP026260">
    <property type="protein sequence ID" value="AWP17064.1"/>
    <property type="molecule type" value="Genomic_DNA"/>
</dbReference>
<dbReference type="AlphaFoldDB" id="A0A2U9CKE1"/>
<reference evidence="2 3" key="1">
    <citation type="submission" date="2017-12" db="EMBL/GenBank/DDBJ databases">
        <title>Integrating genomic resources of turbot (Scophthalmus maximus) in depth evaluation of genetic and physical mapping variation across individuals.</title>
        <authorList>
            <person name="Martinez P."/>
        </authorList>
    </citation>
    <scope>NUCLEOTIDE SEQUENCE [LARGE SCALE GENOMIC DNA]</scope>
</reference>
<feature type="compositionally biased region" description="Basic and acidic residues" evidence="1">
    <location>
        <begin position="33"/>
        <end position="45"/>
    </location>
</feature>